<gene>
    <name evidence="1" type="ORF">C7450_12913</name>
</gene>
<dbReference type="EMBL" id="QJJK01000029">
    <property type="protein sequence ID" value="PXW50284.1"/>
    <property type="molecule type" value="Genomic_DNA"/>
</dbReference>
<name>A0A2V3TRW4_9HYPH</name>
<sequence>MRTGTFNLFGFLRRCCDGDDFRAGKTGNLHAVYAKPAAGPCDQHAIARTNLSYIPNCIELGAYRTSNNRRMVEGHLIRYKSYIVLFDSNKLGITSVEAHVAQHHALCACTLAISTTVAALATYMAALHSCHTISSLKEANFGANLPNSTRDFMTRDYGNLNAPLESAIPHNDVVKADAACLNFD</sequence>
<dbReference type="AlphaFoldDB" id="A0A2V3TRW4"/>
<comment type="caution">
    <text evidence="1">The sequence shown here is derived from an EMBL/GenBank/DDBJ whole genome shotgun (WGS) entry which is preliminary data.</text>
</comment>
<evidence type="ECO:0000313" key="2">
    <source>
        <dbReference type="Proteomes" id="UP000248021"/>
    </source>
</evidence>
<protein>
    <submittedName>
        <fullName evidence="1">Uncharacterized protein</fullName>
    </submittedName>
</protein>
<reference evidence="1 2" key="1">
    <citation type="submission" date="2018-05" db="EMBL/GenBank/DDBJ databases">
        <title>Genomic Encyclopedia of Type Strains, Phase IV (KMG-IV): sequencing the most valuable type-strain genomes for metagenomic binning, comparative biology and taxonomic classification.</title>
        <authorList>
            <person name="Goeker M."/>
        </authorList>
    </citation>
    <scope>NUCLEOTIDE SEQUENCE [LARGE SCALE GENOMIC DNA]</scope>
    <source>
        <strain evidence="1 2">DSM 6462</strain>
    </source>
</reference>
<proteinExistence type="predicted"/>
<dbReference type="Proteomes" id="UP000248021">
    <property type="component" value="Unassembled WGS sequence"/>
</dbReference>
<accession>A0A2V3TRW4</accession>
<organism evidence="1 2">
    <name type="scientific">Chelatococcus asaccharovorans</name>
    <dbReference type="NCBI Taxonomy" id="28210"/>
    <lineage>
        <taxon>Bacteria</taxon>
        <taxon>Pseudomonadati</taxon>
        <taxon>Pseudomonadota</taxon>
        <taxon>Alphaproteobacteria</taxon>
        <taxon>Hyphomicrobiales</taxon>
        <taxon>Chelatococcaceae</taxon>
        <taxon>Chelatococcus</taxon>
    </lineage>
</organism>
<evidence type="ECO:0000313" key="1">
    <source>
        <dbReference type="EMBL" id="PXW50284.1"/>
    </source>
</evidence>
<keyword evidence="2" id="KW-1185">Reference proteome</keyword>